<protein>
    <submittedName>
        <fullName evidence="2">Pre-mrna-splicing factor cwc26</fullName>
    </submittedName>
</protein>
<organism evidence="2 3">
    <name type="scientific">Thalictrum thalictroides</name>
    <name type="common">Rue-anemone</name>
    <name type="synonym">Anemone thalictroides</name>
    <dbReference type="NCBI Taxonomy" id="46969"/>
    <lineage>
        <taxon>Eukaryota</taxon>
        <taxon>Viridiplantae</taxon>
        <taxon>Streptophyta</taxon>
        <taxon>Embryophyta</taxon>
        <taxon>Tracheophyta</taxon>
        <taxon>Spermatophyta</taxon>
        <taxon>Magnoliopsida</taxon>
        <taxon>Ranunculales</taxon>
        <taxon>Ranunculaceae</taxon>
        <taxon>Thalictroideae</taxon>
        <taxon>Thalictrum</taxon>
    </lineage>
</organism>
<gene>
    <name evidence="2" type="ORF">FRX31_020318</name>
</gene>
<dbReference type="PANTHER" id="PTHR31809">
    <property type="entry name" value="BUD13 HOMOLOG"/>
    <property type="match status" value="1"/>
</dbReference>
<evidence type="ECO:0000313" key="3">
    <source>
        <dbReference type="Proteomes" id="UP000554482"/>
    </source>
</evidence>
<comment type="caution">
    <text evidence="2">The sequence shown here is derived from an EMBL/GenBank/DDBJ whole genome shotgun (WGS) entry which is preliminary data.</text>
</comment>
<evidence type="ECO:0000256" key="1">
    <source>
        <dbReference type="ARBA" id="ARBA00011069"/>
    </source>
</evidence>
<dbReference type="AlphaFoldDB" id="A0A7J6VY86"/>
<dbReference type="GO" id="GO:0005684">
    <property type="term" value="C:U2-type spliceosomal complex"/>
    <property type="evidence" value="ECO:0007669"/>
    <property type="project" value="TreeGrafter"/>
</dbReference>
<keyword evidence="3" id="KW-1185">Reference proteome</keyword>
<dbReference type="InterPro" id="IPR051112">
    <property type="entry name" value="CWC26_splicing_factor"/>
</dbReference>
<sequence length="227" mass="26816">MLVVVDFIQRNLMIWVQTYPPLEEIVFTRREKTGLLTVQEFKLEIERKKKEELDWYKSLDASVSGRGAEPVYRDKQGKCISMLKSKIKREEKQKPKEINLEWGKGLAQKRESEANEHYLELGKERPFARTSDDPELNKMLKEQVRWGDPMAHLVKRKQSSDLILEDLGDNDKMRESGFIVPQNIPNHSWIKRRIEATPNCYSIRPGRHWDGVDRSNGTEKEYFKRKN</sequence>
<reference evidence="2 3" key="1">
    <citation type="submission" date="2020-06" db="EMBL/GenBank/DDBJ databases">
        <title>Transcriptomic and genomic resources for Thalictrum thalictroides and T. hernandezii: Facilitating candidate gene discovery in an emerging model plant lineage.</title>
        <authorList>
            <person name="Arias T."/>
            <person name="Riano-Pachon D.M."/>
            <person name="Di Stilio V.S."/>
        </authorList>
    </citation>
    <scope>NUCLEOTIDE SEQUENCE [LARGE SCALE GENOMIC DNA]</scope>
    <source>
        <strain evidence="3">cv. WT478/WT964</strain>
        <tissue evidence="2">Leaves</tissue>
    </source>
</reference>
<dbReference type="GO" id="GO:0070274">
    <property type="term" value="C:RES complex"/>
    <property type="evidence" value="ECO:0007669"/>
    <property type="project" value="TreeGrafter"/>
</dbReference>
<dbReference type="OrthoDB" id="6022at2759"/>
<name>A0A7J6VY86_THATH</name>
<dbReference type="Pfam" id="PF09736">
    <property type="entry name" value="Bud13"/>
    <property type="match status" value="1"/>
</dbReference>
<proteinExistence type="inferred from homology"/>
<dbReference type="PANTHER" id="PTHR31809:SF0">
    <property type="entry name" value="BUD13 HOMOLOG"/>
    <property type="match status" value="1"/>
</dbReference>
<dbReference type="GO" id="GO:0003723">
    <property type="term" value="F:RNA binding"/>
    <property type="evidence" value="ECO:0007669"/>
    <property type="project" value="TreeGrafter"/>
</dbReference>
<dbReference type="GO" id="GO:0000398">
    <property type="term" value="P:mRNA splicing, via spliceosome"/>
    <property type="evidence" value="ECO:0007669"/>
    <property type="project" value="TreeGrafter"/>
</dbReference>
<dbReference type="EMBL" id="JABWDY010024615">
    <property type="protein sequence ID" value="KAF5190094.1"/>
    <property type="molecule type" value="Genomic_DNA"/>
</dbReference>
<evidence type="ECO:0000313" key="2">
    <source>
        <dbReference type="EMBL" id="KAF5190094.1"/>
    </source>
</evidence>
<accession>A0A7J6VY86</accession>
<dbReference type="InterPro" id="IPR018609">
    <property type="entry name" value="Bud13"/>
</dbReference>
<comment type="similarity">
    <text evidence="1">Belongs to the CWC26 family.</text>
</comment>
<dbReference type="Proteomes" id="UP000554482">
    <property type="component" value="Unassembled WGS sequence"/>
</dbReference>